<proteinExistence type="predicted"/>
<keyword evidence="2" id="KW-1133">Transmembrane helix</keyword>
<reference evidence="4 5" key="1">
    <citation type="submission" date="2014-06" db="EMBL/GenBank/DDBJ databases">
        <title>Draft genome sequence of Bacillus gaemokensis JCM 15801 (MCCC 1A00707).</title>
        <authorList>
            <person name="Lai Q."/>
            <person name="Liu Y."/>
            <person name="Shao Z."/>
        </authorList>
    </citation>
    <scope>NUCLEOTIDE SEQUENCE [LARGE SCALE GENOMIC DNA]</scope>
    <source>
        <strain evidence="4 5">JCM 15801</strain>
    </source>
</reference>
<keyword evidence="2" id="KW-0472">Membrane</keyword>
<feature type="domain" description="YhaN AAA" evidence="3">
    <location>
        <begin position="1"/>
        <end position="197"/>
    </location>
</feature>
<dbReference type="InterPro" id="IPR027417">
    <property type="entry name" value="P-loop_NTPase"/>
</dbReference>
<evidence type="ECO:0000259" key="3">
    <source>
        <dbReference type="Pfam" id="PF13514"/>
    </source>
</evidence>
<dbReference type="OrthoDB" id="9764467at2"/>
<protein>
    <recommendedName>
        <fullName evidence="3">YhaN AAA domain-containing protein</fullName>
    </recommendedName>
</protein>
<feature type="transmembrane region" description="Helical" evidence="2">
    <location>
        <begin position="489"/>
        <end position="507"/>
    </location>
</feature>
<dbReference type="EMBL" id="JOTM01000004">
    <property type="protein sequence ID" value="KEK24940.1"/>
    <property type="molecule type" value="Genomic_DNA"/>
</dbReference>
<dbReference type="eggNOG" id="COG4717">
    <property type="taxonomic scope" value="Bacteria"/>
</dbReference>
<dbReference type="PANTHER" id="PTHR41259:SF1">
    <property type="entry name" value="DOUBLE-STRAND BREAK REPAIR RAD50 ATPASE, PUTATIVE-RELATED"/>
    <property type="match status" value="1"/>
</dbReference>
<keyword evidence="2" id="KW-0812">Transmembrane</keyword>
<dbReference type="SUPFAM" id="SSF52540">
    <property type="entry name" value="P-loop containing nucleoside triphosphate hydrolases"/>
    <property type="match status" value="1"/>
</dbReference>
<dbReference type="PANTHER" id="PTHR41259">
    <property type="entry name" value="DOUBLE-STRAND BREAK REPAIR RAD50 ATPASE, PUTATIVE-RELATED"/>
    <property type="match status" value="1"/>
</dbReference>
<keyword evidence="1" id="KW-0175">Coiled coil</keyword>
<evidence type="ECO:0000256" key="2">
    <source>
        <dbReference type="SAM" id="Phobius"/>
    </source>
</evidence>
<keyword evidence="5" id="KW-1185">Reference proteome</keyword>
<sequence>MRIEKLHIYGYGKLENVEMDLSMLTVLYGENEAGKSTIRSFMKSILFGFPTRGQRRYEPKEGGKYGGAMTVMSKQYGRLKIERLPKTAAGEVTVYFEDGKTGGEEVLHDLLSGMNESLFDSVFSFDMHGLQNIHHIGEAEIGNYLFSASAVGSDALLQLDKKLEKEMDQRFKPNGRKPEINVSLQEIKKLQEKLNEWQGKIGTYEKQVKQLKESEQKLTHVRNEKEMAEKRKQDYEVLASLEPLVIEKRAYEKLLEEKKNHFPVQGVVRYETIKAKIEPLQIQLDAVQKRMEMVQSEVDSLEIQEELLQKESYVEELRMQHMSYENARQEMRDITSSIGNMKEEIEELQQQIGTTFEQEHVLSFDTSLGTKEMVTQTVQKARELETRKEQLDARFKAAQEQLEEQEENVGHIRKQMLSDEEREALVAQEKSVQDTMFRGSGAERIQGTYEQGMKAALQKKKRWQTICYILLLLNTGILLTSLFLDNRTLLFISVIAFVGIVLALILYRDSSTDNLKEELLALKQSAGGRQSEEALSIRYQLEKDEEIRKLFERESYKLQQIERAYDKVVSAYEEWERDTFHVGEKVDAYNTRYQFPSFYTYAHVLPAFERIEKMQQLYRNLGKRIERKSALYEMISQFEHKLENVMKDTDFDNLHMIRDRIQKEKEKGQLHQQLLGKLGELQEEQSLLQYQLQQLLLERDALWEIAGANNEEMFLEAGKQVAEIEDAEKQLQRLLPQIDMLEQRLMSLSLAEHYQVEGYEEKLKEESLRIRSFVSQEKELTERIAEYRVEIANLEEGSTYGDLLHEWEMKKSHVREQVKKWAAYATAKMVLTKTKQYYHEVQLPRILQKAEEYFVYLTGGQYSKIFSPSETEPFIVERSDGIRFYSHELSQATAEQLYLSLRFALARTFEHDCPFIIDDSFVHFDELRTNRTIELIKEIAKDRQVIFFTCHAHLLSLFTEKQIIKLTRDHKENTV</sequence>
<organism evidence="4 5">
    <name type="scientific">Bacillus gaemokensis</name>
    <dbReference type="NCBI Taxonomy" id="574375"/>
    <lineage>
        <taxon>Bacteria</taxon>
        <taxon>Bacillati</taxon>
        <taxon>Bacillota</taxon>
        <taxon>Bacilli</taxon>
        <taxon>Bacillales</taxon>
        <taxon>Bacillaceae</taxon>
        <taxon>Bacillus</taxon>
        <taxon>Bacillus cereus group</taxon>
    </lineage>
</organism>
<evidence type="ECO:0000313" key="5">
    <source>
        <dbReference type="Proteomes" id="UP000027778"/>
    </source>
</evidence>
<feature type="transmembrane region" description="Helical" evidence="2">
    <location>
        <begin position="463"/>
        <end position="483"/>
    </location>
</feature>
<dbReference type="Gene3D" id="3.40.50.300">
    <property type="entry name" value="P-loop containing nucleotide triphosphate hydrolases"/>
    <property type="match status" value="2"/>
</dbReference>
<name>A0A073KEI1_9BACI</name>
<dbReference type="Pfam" id="PF13514">
    <property type="entry name" value="AAA_27"/>
    <property type="match status" value="1"/>
</dbReference>
<evidence type="ECO:0000313" key="4">
    <source>
        <dbReference type="EMBL" id="KEK24940.1"/>
    </source>
</evidence>
<comment type="caution">
    <text evidence="4">The sequence shown here is derived from an EMBL/GenBank/DDBJ whole genome shotgun (WGS) entry which is preliminary data.</text>
</comment>
<accession>A0A073KEI1</accession>
<feature type="coiled-coil region" evidence="1">
    <location>
        <begin position="180"/>
        <end position="238"/>
    </location>
</feature>
<dbReference type="STRING" id="574375.AZF08_12950"/>
<feature type="coiled-coil region" evidence="1">
    <location>
        <begin position="284"/>
        <end position="415"/>
    </location>
</feature>
<gene>
    <name evidence="4" type="ORF">BAGA_21955</name>
</gene>
<dbReference type="InterPro" id="IPR038734">
    <property type="entry name" value="YhaN_AAA"/>
</dbReference>
<evidence type="ECO:0000256" key="1">
    <source>
        <dbReference type="SAM" id="Coils"/>
    </source>
</evidence>
<dbReference type="AlphaFoldDB" id="A0A073KEI1"/>
<dbReference type="RefSeq" id="WP_033673953.1">
    <property type="nucleotide sequence ID" value="NZ_JOTM01000004.1"/>
</dbReference>
<dbReference type="Proteomes" id="UP000027778">
    <property type="component" value="Unassembled WGS sequence"/>
</dbReference>